<feature type="region of interest" description="Disordered" evidence="1">
    <location>
        <begin position="1"/>
        <end position="21"/>
    </location>
</feature>
<accession>A0A6G1HAP7</accession>
<dbReference type="AlphaFoldDB" id="A0A6G1HAP7"/>
<gene>
    <name evidence="2" type="ORF">K402DRAFT_248314</name>
</gene>
<dbReference type="EMBL" id="ML977143">
    <property type="protein sequence ID" value="KAF1990122.1"/>
    <property type="molecule type" value="Genomic_DNA"/>
</dbReference>
<proteinExistence type="predicted"/>
<evidence type="ECO:0000256" key="1">
    <source>
        <dbReference type="SAM" id="MobiDB-lite"/>
    </source>
</evidence>
<evidence type="ECO:0000313" key="2">
    <source>
        <dbReference type="EMBL" id="KAF1990122.1"/>
    </source>
</evidence>
<evidence type="ECO:0000313" key="3">
    <source>
        <dbReference type="Proteomes" id="UP000800041"/>
    </source>
</evidence>
<dbReference type="Proteomes" id="UP000800041">
    <property type="component" value="Unassembled WGS sequence"/>
</dbReference>
<protein>
    <submittedName>
        <fullName evidence="2">Uncharacterized protein</fullName>
    </submittedName>
</protein>
<feature type="compositionally biased region" description="Basic and acidic residues" evidence="1">
    <location>
        <begin position="51"/>
        <end position="60"/>
    </location>
</feature>
<organism evidence="2 3">
    <name type="scientific">Aulographum hederae CBS 113979</name>
    <dbReference type="NCBI Taxonomy" id="1176131"/>
    <lineage>
        <taxon>Eukaryota</taxon>
        <taxon>Fungi</taxon>
        <taxon>Dikarya</taxon>
        <taxon>Ascomycota</taxon>
        <taxon>Pezizomycotina</taxon>
        <taxon>Dothideomycetes</taxon>
        <taxon>Pleosporomycetidae</taxon>
        <taxon>Aulographales</taxon>
        <taxon>Aulographaceae</taxon>
    </lineage>
</organism>
<keyword evidence="3" id="KW-1185">Reference proteome</keyword>
<reference evidence="2" key="1">
    <citation type="journal article" date="2020" name="Stud. Mycol.">
        <title>101 Dothideomycetes genomes: a test case for predicting lifestyles and emergence of pathogens.</title>
        <authorList>
            <person name="Haridas S."/>
            <person name="Albert R."/>
            <person name="Binder M."/>
            <person name="Bloem J."/>
            <person name="Labutti K."/>
            <person name="Salamov A."/>
            <person name="Andreopoulos B."/>
            <person name="Baker S."/>
            <person name="Barry K."/>
            <person name="Bills G."/>
            <person name="Bluhm B."/>
            <person name="Cannon C."/>
            <person name="Castanera R."/>
            <person name="Culley D."/>
            <person name="Daum C."/>
            <person name="Ezra D."/>
            <person name="Gonzalez J."/>
            <person name="Henrissat B."/>
            <person name="Kuo A."/>
            <person name="Liang C."/>
            <person name="Lipzen A."/>
            <person name="Lutzoni F."/>
            <person name="Magnuson J."/>
            <person name="Mondo S."/>
            <person name="Nolan M."/>
            <person name="Ohm R."/>
            <person name="Pangilinan J."/>
            <person name="Park H.-J."/>
            <person name="Ramirez L."/>
            <person name="Alfaro M."/>
            <person name="Sun H."/>
            <person name="Tritt A."/>
            <person name="Yoshinaga Y."/>
            <person name="Zwiers L.-H."/>
            <person name="Turgeon B."/>
            <person name="Goodwin S."/>
            <person name="Spatafora J."/>
            <person name="Crous P."/>
            <person name="Grigoriev I."/>
        </authorList>
    </citation>
    <scope>NUCLEOTIDE SEQUENCE</scope>
    <source>
        <strain evidence="2">CBS 113979</strain>
    </source>
</reference>
<feature type="region of interest" description="Disordered" evidence="1">
    <location>
        <begin position="51"/>
        <end position="71"/>
    </location>
</feature>
<sequence length="161" mass="17527">MASAGARRMSSRRGLAAAGSRLSRGMTMAGVSVLVEEERERLGKGRVWRGEETERDERLGTSKQLKPFPFRHANPSSTSAVWRFAATLNLAPCGLQSSSPKLIFDELLCRLLPSPRIGTLRASTSAAPLLLAEDISRSYLPTYLVGVQASPKLTARQKCVQ</sequence>
<name>A0A6G1HAP7_9PEZI</name>